<keyword evidence="4" id="KW-1185">Reference proteome</keyword>
<dbReference type="GeneID" id="70129358"/>
<feature type="compositionally biased region" description="Polar residues" evidence="1">
    <location>
        <begin position="99"/>
        <end position="118"/>
    </location>
</feature>
<gene>
    <name evidence="3" type="ORF">BKA67DRAFT_538446</name>
</gene>
<proteinExistence type="predicted"/>
<comment type="caution">
    <text evidence="3">The sequence shown here is derived from an EMBL/GenBank/DDBJ whole genome shotgun (WGS) entry which is preliminary data.</text>
</comment>
<feature type="region of interest" description="Disordered" evidence="1">
    <location>
        <begin position="71"/>
        <end position="131"/>
    </location>
</feature>
<dbReference type="RefSeq" id="XP_045954914.1">
    <property type="nucleotide sequence ID" value="XM_046100466.1"/>
</dbReference>
<evidence type="ECO:0000256" key="1">
    <source>
        <dbReference type="SAM" id="MobiDB-lite"/>
    </source>
</evidence>
<organism evidence="3 4">
    <name type="scientific">Truncatella angustata</name>
    <dbReference type="NCBI Taxonomy" id="152316"/>
    <lineage>
        <taxon>Eukaryota</taxon>
        <taxon>Fungi</taxon>
        <taxon>Dikarya</taxon>
        <taxon>Ascomycota</taxon>
        <taxon>Pezizomycotina</taxon>
        <taxon>Sordariomycetes</taxon>
        <taxon>Xylariomycetidae</taxon>
        <taxon>Amphisphaeriales</taxon>
        <taxon>Sporocadaceae</taxon>
        <taxon>Truncatella</taxon>
    </lineage>
</organism>
<reference evidence="3" key="1">
    <citation type="journal article" date="2021" name="Nat. Commun.">
        <title>Genetic determinants of endophytism in the Arabidopsis root mycobiome.</title>
        <authorList>
            <person name="Mesny F."/>
            <person name="Miyauchi S."/>
            <person name="Thiergart T."/>
            <person name="Pickel B."/>
            <person name="Atanasova L."/>
            <person name="Karlsson M."/>
            <person name="Huettel B."/>
            <person name="Barry K.W."/>
            <person name="Haridas S."/>
            <person name="Chen C."/>
            <person name="Bauer D."/>
            <person name="Andreopoulos W."/>
            <person name="Pangilinan J."/>
            <person name="LaButti K."/>
            <person name="Riley R."/>
            <person name="Lipzen A."/>
            <person name="Clum A."/>
            <person name="Drula E."/>
            <person name="Henrissat B."/>
            <person name="Kohler A."/>
            <person name="Grigoriev I.V."/>
            <person name="Martin F.M."/>
            <person name="Hacquard S."/>
        </authorList>
    </citation>
    <scope>NUCLEOTIDE SEQUENCE</scope>
    <source>
        <strain evidence="3">MPI-SDFR-AT-0073</strain>
    </source>
</reference>
<keyword evidence="2" id="KW-0732">Signal</keyword>
<dbReference type="EMBL" id="JAGPXC010000007">
    <property type="protein sequence ID" value="KAH6648407.1"/>
    <property type="molecule type" value="Genomic_DNA"/>
</dbReference>
<dbReference type="AlphaFoldDB" id="A0A9P8UED5"/>
<feature type="compositionally biased region" description="Basic and acidic residues" evidence="1">
    <location>
        <begin position="273"/>
        <end position="287"/>
    </location>
</feature>
<feature type="compositionally biased region" description="Basic residues" evidence="1">
    <location>
        <begin position="337"/>
        <end position="346"/>
    </location>
</feature>
<sequence>MSFLVAVQSAIFYICACTPCTNAREHRQSKKQATRDRAEKLRMQAENPHLYPQPDPFNTNPYWQEEIMMGPSLPKKKSGSASKNTSQRALNSAGRESRSTTSSSIAVGTTHIDSTTTVVPEDNESTLSTSISQTWSDDWNKKRYQREDEELWGRDFSQAGHRLIDAIKYAGNSANRMLETLGKEPREVTEEDRWDFYSTAKNPPVNDYHPPIVSQRPKDKDAAKWMLQPPPPAKIMEGKVPVSRSTSLASQASRRTMASKASKTSNAPPLGRKVQEKMIDAKLRNGEAPDQAELAASVRRSNQRRSTASSRGGISQRTTRSRSLSQDSSDASDEPKKQRRKPRARAHITPNYDSSEDEDYLRGSIDSLGVTTRAAKRPNLPTIKSSQIGHASDKPAGQMSLGAPESLTPQPSPLRDILNSPHSKGETPPVTKQEPTELPSKPTFLEPVQAA</sequence>
<feature type="compositionally biased region" description="Low complexity" evidence="1">
    <location>
        <begin position="315"/>
        <end position="329"/>
    </location>
</feature>
<feature type="chain" id="PRO_5040372427" evidence="2">
    <location>
        <begin position="24"/>
        <end position="451"/>
    </location>
</feature>
<protein>
    <submittedName>
        <fullName evidence="3">Uncharacterized protein</fullName>
    </submittedName>
</protein>
<feature type="signal peptide" evidence="2">
    <location>
        <begin position="1"/>
        <end position="23"/>
    </location>
</feature>
<evidence type="ECO:0000256" key="2">
    <source>
        <dbReference type="SAM" id="SignalP"/>
    </source>
</evidence>
<accession>A0A9P8UED5</accession>
<evidence type="ECO:0000313" key="3">
    <source>
        <dbReference type="EMBL" id="KAH6648407.1"/>
    </source>
</evidence>
<feature type="compositionally biased region" description="Polar residues" evidence="1">
    <location>
        <begin position="79"/>
        <end position="90"/>
    </location>
</feature>
<feature type="compositionally biased region" description="Polar residues" evidence="1">
    <location>
        <begin position="304"/>
        <end position="313"/>
    </location>
</feature>
<feature type="compositionally biased region" description="Polar residues" evidence="1">
    <location>
        <begin position="243"/>
        <end position="267"/>
    </location>
</feature>
<dbReference type="OrthoDB" id="506431at2759"/>
<feature type="region of interest" description="Disordered" evidence="1">
    <location>
        <begin position="232"/>
        <end position="451"/>
    </location>
</feature>
<evidence type="ECO:0000313" key="4">
    <source>
        <dbReference type="Proteomes" id="UP000758603"/>
    </source>
</evidence>
<name>A0A9P8UED5_9PEZI</name>
<dbReference type="Proteomes" id="UP000758603">
    <property type="component" value="Unassembled WGS sequence"/>
</dbReference>